<protein>
    <recommendedName>
        <fullName evidence="4">RNase H type-1 domain-containing protein</fullName>
    </recommendedName>
</protein>
<proteinExistence type="predicted"/>
<evidence type="ECO:0000313" key="3">
    <source>
        <dbReference type="Proteomes" id="UP000828251"/>
    </source>
</evidence>
<keyword evidence="3" id="KW-1185">Reference proteome</keyword>
<dbReference type="AlphaFoldDB" id="A0A9D3VU17"/>
<evidence type="ECO:0000256" key="1">
    <source>
        <dbReference type="SAM" id="Phobius"/>
    </source>
</evidence>
<keyword evidence="1" id="KW-1133">Transmembrane helix</keyword>
<keyword evidence="1" id="KW-0472">Membrane</keyword>
<gene>
    <name evidence="2" type="ORF">J1N35_013410</name>
</gene>
<evidence type="ECO:0000313" key="2">
    <source>
        <dbReference type="EMBL" id="KAH1096489.1"/>
    </source>
</evidence>
<name>A0A9D3VU17_9ROSI</name>
<reference evidence="2 3" key="1">
    <citation type="journal article" date="2021" name="Plant Biotechnol. J.">
        <title>Multi-omics assisted identification of the key and species-specific regulatory components of drought-tolerant mechanisms in Gossypium stocksii.</title>
        <authorList>
            <person name="Yu D."/>
            <person name="Ke L."/>
            <person name="Zhang D."/>
            <person name="Wu Y."/>
            <person name="Sun Y."/>
            <person name="Mei J."/>
            <person name="Sun J."/>
            <person name="Sun Y."/>
        </authorList>
    </citation>
    <scope>NUCLEOTIDE SEQUENCE [LARGE SCALE GENOMIC DNA]</scope>
    <source>
        <strain evidence="3">cv. E1</strain>
        <tissue evidence="2">Leaf</tissue>
    </source>
</reference>
<feature type="transmembrane region" description="Helical" evidence="1">
    <location>
        <begin position="105"/>
        <end position="131"/>
    </location>
</feature>
<comment type="caution">
    <text evidence="2">The sequence shown here is derived from an EMBL/GenBank/DDBJ whole genome shotgun (WGS) entry which is preliminary data.</text>
</comment>
<dbReference type="OrthoDB" id="992674at2759"/>
<accession>A0A9D3VU17</accession>
<sequence>MLFFSRVHLSPGWMKFNMVGVVIEDKAGCGGVFTDGKGMARSLFSRLVKAMGSEIAEVMAIKTALGMYIDIGWHVKLPLIIKSSSCDALEQLMERNHRLRTLRSLFIIVLISWFKFTSHLFTSMLMVWLMFWQNQV</sequence>
<organism evidence="2 3">
    <name type="scientific">Gossypium stocksii</name>
    <dbReference type="NCBI Taxonomy" id="47602"/>
    <lineage>
        <taxon>Eukaryota</taxon>
        <taxon>Viridiplantae</taxon>
        <taxon>Streptophyta</taxon>
        <taxon>Embryophyta</taxon>
        <taxon>Tracheophyta</taxon>
        <taxon>Spermatophyta</taxon>
        <taxon>Magnoliopsida</taxon>
        <taxon>eudicotyledons</taxon>
        <taxon>Gunneridae</taxon>
        <taxon>Pentapetalae</taxon>
        <taxon>rosids</taxon>
        <taxon>malvids</taxon>
        <taxon>Malvales</taxon>
        <taxon>Malvaceae</taxon>
        <taxon>Malvoideae</taxon>
        <taxon>Gossypium</taxon>
    </lineage>
</organism>
<evidence type="ECO:0008006" key="4">
    <source>
        <dbReference type="Google" id="ProtNLM"/>
    </source>
</evidence>
<dbReference type="EMBL" id="JAIQCV010000005">
    <property type="protein sequence ID" value="KAH1096489.1"/>
    <property type="molecule type" value="Genomic_DNA"/>
</dbReference>
<keyword evidence="1" id="KW-0812">Transmembrane</keyword>
<dbReference type="Proteomes" id="UP000828251">
    <property type="component" value="Unassembled WGS sequence"/>
</dbReference>